<feature type="compositionally biased region" description="Basic and acidic residues" evidence="3">
    <location>
        <begin position="41"/>
        <end position="52"/>
    </location>
</feature>
<evidence type="ECO:0000256" key="3">
    <source>
        <dbReference type="SAM" id="MobiDB-lite"/>
    </source>
</evidence>
<feature type="region of interest" description="Disordered" evidence="3">
    <location>
        <begin position="114"/>
        <end position="177"/>
    </location>
</feature>
<dbReference type="PANTHER" id="PTHR37534">
    <property type="entry name" value="TRANSCRIPTIONAL ACTIVATOR PROTEIN UGA3"/>
    <property type="match status" value="1"/>
</dbReference>
<evidence type="ECO:0000256" key="2">
    <source>
        <dbReference type="ARBA" id="ARBA00023242"/>
    </source>
</evidence>
<protein>
    <recommendedName>
        <fullName evidence="4">Zn(2)-C6 fungal-type domain-containing protein</fullName>
    </recommendedName>
</protein>
<name>A0A1B9H2A1_9TREE</name>
<dbReference type="PROSITE" id="PS00463">
    <property type="entry name" value="ZN2_CY6_FUNGAL_1"/>
    <property type="match status" value="1"/>
</dbReference>
<accession>A0A1B9H2A1</accession>
<dbReference type="SMART" id="SM00066">
    <property type="entry name" value="GAL4"/>
    <property type="match status" value="1"/>
</dbReference>
<dbReference type="PROSITE" id="PS50048">
    <property type="entry name" value="ZN2_CY6_FUNGAL_2"/>
    <property type="match status" value="1"/>
</dbReference>
<proteinExistence type="predicted"/>
<dbReference type="GO" id="GO:0008270">
    <property type="term" value="F:zinc ion binding"/>
    <property type="evidence" value="ECO:0007669"/>
    <property type="project" value="InterPro"/>
</dbReference>
<dbReference type="InterPro" id="IPR021858">
    <property type="entry name" value="Fun_TF"/>
</dbReference>
<evidence type="ECO:0000313" key="5">
    <source>
        <dbReference type="EMBL" id="OCF37396.1"/>
    </source>
</evidence>
<dbReference type="Proteomes" id="UP000092666">
    <property type="component" value="Unassembled WGS sequence"/>
</dbReference>
<evidence type="ECO:0000313" key="6">
    <source>
        <dbReference type="Proteomes" id="UP000092666"/>
    </source>
</evidence>
<keyword evidence="6" id="KW-1185">Reference proteome</keyword>
<keyword evidence="2" id="KW-0539">Nucleus</keyword>
<organism evidence="5 6">
    <name type="scientific">Kwoniella heveanensis BCC8398</name>
    <dbReference type="NCBI Taxonomy" id="1296120"/>
    <lineage>
        <taxon>Eukaryota</taxon>
        <taxon>Fungi</taxon>
        <taxon>Dikarya</taxon>
        <taxon>Basidiomycota</taxon>
        <taxon>Agaricomycotina</taxon>
        <taxon>Tremellomycetes</taxon>
        <taxon>Tremellales</taxon>
        <taxon>Cryptococcaceae</taxon>
        <taxon>Kwoniella</taxon>
    </lineage>
</organism>
<feature type="domain" description="Zn(2)-C6 fungal-type" evidence="4">
    <location>
        <begin position="72"/>
        <end position="100"/>
    </location>
</feature>
<dbReference type="OrthoDB" id="5419315at2759"/>
<dbReference type="CDD" id="cd00067">
    <property type="entry name" value="GAL4"/>
    <property type="match status" value="1"/>
</dbReference>
<feature type="compositionally biased region" description="Low complexity" evidence="3">
    <location>
        <begin position="53"/>
        <end position="66"/>
    </location>
</feature>
<dbReference type="SUPFAM" id="SSF57701">
    <property type="entry name" value="Zn2/Cys6 DNA-binding domain"/>
    <property type="match status" value="1"/>
</dbReference>
<dbReference type="Gene3D" id="4.10.240.10">
    <property type="entry name" value="Zn(2)-C6 fungal-type DNA-binding domain"/>
    <property type="match status" value="1"/>
</dbReference>
<sequence>MALPGNAIAGPSTYTFDAYTFGKDLGLHTNTSTTTIMDMDHHDHYDHHDQHNGAKSSGSSSSAGSNKRGKTGCITCRLRKKRCDEAKPVCATCTRLGIECMGYGAKRPKWLREKDNAKKAKQNIKEIVSSRRSSKVTSGPGSAEYGDKVDYSREGSSSAGSGSLDATMDDERAGGLDLGPVGLGGEPVQTMRMGTSAPDVNFWTLEAANATASTSTLLNAAYSSVVSDPTLYPPVGPTSMTTYSHQQNQHQQQQQTIDDPSTVLGPADLGTVVPSMPSNEVGMDAIWALLMGQGAPRNSPRTSGSSPVSPFLTIPSPTATAILSSAATPTASPSIAYLQYFLTVVLPLQYRVITVSMEMADLVTPLALSRNEVLHSVSALAALHMAAKRTKKRIAPSSPRITLLDGDSPGELNSNNDADVHFATTSHRKTIERLRFMSPSDLTAEEIVISVLFSISYHLFSGGTSKKINELMAIMRRCLSAALLSSPEVMNLGADDRAGSPGSPWKRYRQLIEHMIWTDIIASVTQNKASQLLATYRRILDHLPAEPGSPAETNMLLMDRVMGCDSTTLLAMCEVTALSEWKDRAEEAGCLSYRELLNRAASVEKILNERAWRESHLDRPAHYDPSTEAYQTRDLRRIMSDVFFGSVKVLLAVVINGPFPRVSEVAAAVQDTMSALHRLDIQYPNDQVHRALVLPITVAGCHCETASQQAFFRRCFEQLGPEARAFGNTGSALELMEEVWRQRAAAGSSARIDWRQAMVDLGWEAGVFLI</sequence>
<dbReference type="PANTHER" id="PTHR37534:SF20">
    <property type="entry name" value="PRO1A C6 ZINK-FINGER PROTEIN"/>
    <property type="match status" value="1"/>
</dbReference>
<dbReference type="GO" id="GO:0000981">
    <property type="term" value="F:DNA-binding transcription factor activity, RNA polymerase II-specific"/>
    <property type="evidence" value="ECO:0007669"/>
    <property type="project" value="InterPro"/>
</dbReference>
<evidence type="ECO:0000256" key="1">
    <source>
        <dbReference type="ARBA" id="ARBA00004123"/>
    </source>
</evidence>
<dbReference type="EMBL" id="KV700122">
    <property type="protein sequence ID" value="OCF37396.1"/>
    <property type="molecule type" value="Genomic_DNA"/>
</dbReference>
<evidence type="ECO:0000259" key="4">
    <source>
        <dbReference type="PROSITE" id="PS50048"/>
    </source>
</evidence>
<dbReference type="GO" id="GO:0005634">
    <property type="term" value="C:nucleus"/>
    <property type="evidence" value="ECO:0007669"/>
    <property type="project" value="UniProtKB-SubCell"/>
</dbReference>
<dbReference type="STRING" id="1296120.A0A1B9H2A1"/>
<reference evidence="5 6" key="1">
    <citation type="submission" date="2013-07" db="EMBL/GenBank/DDBJ databases">
        <title>The Genome Sequence of Cryptococcus heveanensis BCC8398.</title>
        <authorList>
            <consortium name="The Broad Institute Genome Sequencing Platform"/>
            <person name="Cuomo C."/>
            <person name="Litvintseva A."/>
            <person name="Chen Y."/>
            <person name="Heitman J."/>
            <person name="Sun S."/>
            <person name="Springer D."/>
            <person name="Dromer F."/>
            <person name="Young S.K."/>
            <person name="Zeng Q."/>
            <person name="Gargeya S."/>
            <person name="Fitzgerald M."/>
            <person name="Abouelleil A."/>
            <person name="Alvarado L."/>
            <person name="Berlin A.M."/>
            <person name="Chapman S.B."/>
            <person name="Dewar J."/>
            <person name="Goldberg J."/>
            <person name="Griggs A."/>
            <person name="Gujja S."/>
            <person name="Hansen M."/>
            <person name="Howarth C."/>
            <person name="Imamovic A."/>
            <person name="Larimer J."/>
            <person name="McCowan C."/>
            <person name="Murphy C."/>
            <person name="Pearson M."/>
            <person name="Priest M."/>
            <person name="Roberts A."/>
            <person name="Saif S."/>
            <person name="Shea T."/>
            <person name="Sykes S."/>
            <person name="Wortman J."/>
            <person name="Nusbaum C."/>
            <person name="Birren B."/>
        </authorList>
    </citation>
    <scope>NUCLEOTIDE SEQUENCE [LARGE SCALE GENOMIC DNA]</scope>
    <source>
        <strain evidence="5 6">BCC8398</strain>
    </source>
</reference>
<dbReference type="InterPro" id="IPR001138">
    <property type="entry name" value="Zn2Cys6_DnaBD"/>
</dbReference>
<dbReference type="InterPro" id="IPR036864">
    <property type="entry name" value="Zn2-C6_fun-type_DNA-bd_sf"/>
</dbReference>
<dbReference type="AlphaFoldDB" id="A0A1B9H2A1"/>
<feature type="region of interest" description="Disordered" evidence="3">
    <location>
        <begin position="41"/>
        <end position="70"/>
    </location>
</feature>
<comment type="subcellular location">
    <subcellularLocation>
        <location evidence="1">Nucleus</location>
    </subcellularLocation>
</comment>
<dbReference type="Pfam" id="PF00172">
    <property type="entry name" value="Zn_clus"/>
    <property type="match status" value="1"/>
</dbReference>
<gene>
    <name evidence="5" type="ORF">I316_00517</name>
</gene>
<reference evidence="6" key="2">
    <citation type="submission" date="2013-12" db="EMBL/GenBank/DDBJ databases">
        <title>Evolution of pathogenesis and genome organization in the Tremellales.</title>
        <authorList>
            <person name="Cuomo C."/>
            <person name="Litvintseva A."/>
            <person name="Heitman J."/>
            <person name="Chen Y."/>
            <person name="Sun S."/>
            <person name="Springer D."/>
            <person name="Dromer F."/>
            <person name="Young S."/>
            <person name="Zeng Q."/>
            <person name="Chapman S."/>
            <person name="Gujja S."/>
            <person name="Saif S."/>
            <person name="Birren B."/>
        </authorList>
    </citation>
    <scope>NUCLEOTIDE SEQUENCE [LARGE SCALE GENOMIC DNA]</scope>
    <source>
        <strain evidence="6">BCC8398</strain>
    </source>
</reference>
<dbReference type="Pfam" id="PF11951">
    <property type="entry name" value="Fungal_trans_2"/>
    <property type="match status" value="1"/>
</dbReference>